<protein>
    <submittedName>
        <fullName evidence="1">Uncharacterized protein</fullName>
    </submittedName>
</protein>
<dbReference type="PANTHER" id="PTHR41930">
    <property type="entry name" value="UPF0200 PROTEIN MJ1399"/>
    <property type="match status" value="1"/>
</dbReference>
<accession>A0A8T3VQI3</accession>
<dbReference type="Pfam" id="PF13238">
    <property type="entry name" value="AAA_18"/>
    <property type="match status" value="1"/>
</dbReference>
<evidence type="ECO:0000313" key="2">
    <source>
        <dbReference type="Proteomes" id="UP000732619"/>
    </source>
</evidence>
<sequence>MKVIGVTGLQGSGKSIFFDTAKEKGALVVSMGDIIREKAAERGEDTGTTARTLREEFGQYIVAELTVKKIKELLEKEGDIKTILVDGIRSPYEIELFKENFDDFISVSIYASPQTRFKRISLRGREDDTTDFEEFMVRENRELGFGIGDVVSTTDYLIENECSLEEFKARVAEFVEKEMD</sequence>
<comment type="caution">
    <text evidence="1">The sequence shown here is derived from an EMBL/GenBank/DDBJ whole genome shotgun (WGS) entry which is preliminary data.</text>
</comment>
<dbReference type="SUPFAM" id="SSF52540">
    <property type="entry name" value="P-loop containing nucleoside triphosphate hydrolases"/>
    <property type="match status" value="1"/>
</dbReference>
<dbReference type="AlphaFoldDB" id="A0A8T3VQI3"/>
<dbReference type="EMBL" id="SUTG01000041">
    <property type="protein sequence ID" value="MBE6512997.1"/>
    <property type="molecule type" value="Genomic_DNA"/>
</dbReference>
<gene>
    <name evidence="1" type="ORF">E7Z75_07665</name>
</gene>
<dbReference type="Gene3D" id="3.40.50.300">
    <property type="entry name" value="P-loop containing nucleotide triphosphate hydrolases"/>
    <property type="match status" value="1"/>
</dbReference>
<proteinExistence type="predicted"/>
<reference evidence="1" key="1">
    <citation type="submission" date="2019-04" db="EMBL/GenBank/DDBJ databases">
        <title>Evolution of Biomass-Degrading Anaerobic Consortia Revealed by Metagenomics.</title>
        <authorList>
            <person name="Peng X."/>
        </authorList>
    </citation>
    <scope>NUCLEOTIDE SEQUENCE</scope>
    <source>
        <strain evidence="1">SIG14</strain>
    </source>
</reference>
<name>A0A8T3VQI3_METOL</name>
<dbReference type="InterPro" id="IPR027417">
    <property type="entry name" value="P-loop_NTPase"/>
</dbReference>
<organism evidence="1 2">
    <name type="scientific">Methanobrevibacter olleyae</name>
    <dbReference type="NCBI Taxonomy" id="294671"/>
    <lineage>
        <taxon>Archaea</taxon>
        <taxon>Methanobacteriati</taxon>
        <taxon>Methanobacteriota</taxon>
        <taxon>Methanomada group</taxon>
        <taxon>Methanobacteria</taxon>
        <taxon>Methanobacteriales</taxon>
        <taxon>Methanobacteriaceae</taxon>
        <taxon>Methanobrevibacter</taxon>
    </lineage>
</organism>
<dbReference type="PANTHER" id="PTHR41930:SF1">
    <property type="entry name" value="DEPHOSPHO-COA KINASE"/>
    <property type="match status" value="1"/>
</dbReference>
<evidence type="ECO:0000313" key="1">
    <source>
        <dbReference type="EMBL" id="MBE6512997.1"/>
    </source>
</evidence>
<dbReference type="Proteomes" id="UP000732619">
    <property type="component" value="Unassembled WGS sequence"/>
</dbReference>